<gene>
    <name evidence="5" type="ORF">DP939_41090</name>
</gene>
<proteinExistence type="predicted"/>
<dbReference type="AlphaFoldDB" id="A0A366LLQ0"/>
<dbReference type="GO" id="GO:0043565">
    <property type="term" value="F:sequence-specific DNA binding"/>
    <property type="evidence" value="ECO:0007669"/>
    <property type="project" value="InterPro"/>
</dbReference>
<dbReference type="GO" id="GO:0003700">
    <property type="term" value="F:DNA-binding transcription factor activity"/>
    <property type="evidence" value="ECO:0007669"/>
    <property type="project" value="InterPro"/>
</dbReference>
<keyword evidence="1" id="KW-0805">Transcription regulation</keyword>
<name>A0A366LLQ0_9ACTN</name>
<sequence length="59" mass="6448">MSIRVRPASATGRASDMRSTLGPSPGEVLADLGYADQAHFARDFKAMFGESPTHYAERY</sequence>
<evidence type="ECO:0000256" key="1">
    <source>
        <dbReference type="ARBA" id="ARBA00023015"/>
    </source>
</evidence>
<dbReference type="Proteomes" id="UP000253303">
    <property type="component" value="Unassembled WGS sequence"/>
</dbReference>
<organism evidence="5 6">
    <name type="scientific">Spongiactinospora rosea</name>
    <dbReference type="NCBI Taxonomy" id="2248750"/>
    <lineage>
        <taxon>Bacteria</taxon>
        <taxon>Bacillati</taxon>
        <taxon>Actinomycetota</taxon>
        <taxon>Actinomycetes</taxon>
        <taxon>Streptosporangiales</taxon>
        <taxon>Streptosporangiaceae</taxon>
        <taxon>Spongiactinospora</taxon>
    </lineage>
</organism>
<dbReference type="EMBL" id="QMEY01000034">
    <property type="protein sequence ID" value="RBQ14359.1"/>
    <property type="molecule type" value="Genomic_DNA"/>
</dbReference>
<dbReference type="Pfam" id="PF12833">
    <property type="entry name" value="HTH_18"/>
    <property type="match status" value="1"/>
</dbReference>
<evidence type="ECO:0000313" key="6">
    <source>
        <dbReference type="Proteomes" id="UP000253303"/>
    </source>
</evidence>
<dbReference type="Gene3D" id="1.10.10.60">
    <property type="entry name" value="Homeodomain-like"/>
    <property type="match status" value="1"/>
</dbReference>
<dbReference type="SUPFAM" id="SSF46689">
    <property type="entry name" value="Homeodomain-like"/>
    <property type="match status" value="1"/>
</dbReference>
<evidence type="ECO:0000313" key="5">
    <source>
        <dbReference type="EMBL" id="RBQ14359.1"/>
    </source>
</evidence>
<evidence type="ECO:0000256" key="2">
    <source>
        <dbReference type="ARBA" id="ARBA00023163"/>
    </source>
</evidence>
<keyword evidence="6" id="KW-1185">Reference proteome</keyword>
<comment type="caution">
    <text evidence="5">The sequence shown here is derived from an EMBL/GenBank/DDBJ whole genome shotgun (WGS) entry which is preliminary data.</text>
</comment>
<reference evidence="5 6" key="1">
    <citation type="submission" date="2018-06" db="EMBL/GenBank/DDBJ databases">
        <title>Sphaerisporangium craniellae sp. nov., isolated from a marine sponge in the South China Sea.</title>
        <authorList>
            <person name="Li L."/>
        </authorList>
    </citation>
    <scope>NUCLEOTIDE SEQUENCE [LARGE SCALE GENOMIC DNA]</scope>
    <source>
        <strain evidence="5 6">LHW63015</strain>
    </source>
</reference>
<evidence type="ECO:0000259" key="4">
    <source>
        <dbReference type="PROSITE" id="PS01124"/>
    </source>
</evidence>
<dbReference type="OrthoDB" id="2559672at2"/>
<dbReference type="InterPro" id="IPR009057">
    <property type="entry name" value="Homeodomain-like_sf"/>
</dbReference>
<accession>A0A366LLQ0</accession>
<keyword evidence="2" id="KW-0804">Transcription</keyword>
<feature type="region of interest" description="Disordered" evidence="3">
    <location>
        <begin position="1"/>
        <end position="26"/>
    </location>
</feature>
<protein>
    <recommendedName>
        <fullName evidence="4">HTH araC/xylS-type domain-containing protein</fullName>
    </recommendedName>
</protein>
<dbReference type="PROSITE" id="PS01124">
    <property type="entry name" value="HTH_ARAC_FAMILY_2"/>
    <property type="match status" value="1"/>
</dbReference>
<feature type="domain" description="HTH araC/xylS-type" evidence="4">
    <location>
        <begin position="1"/>
        <end position="58"/>
    </location>
</feature>
<dbReference type="InterPro" id="IPR018060">
    <property type="entry name" value="HTH_AraC"/>
</dbReference>
<evidence type="ECO:0000256" key="3">
    <source>
        <dbReference type="SAM" id="MobiDB-lite"/>
    </source>
</evidence>